<name>A0A2G9UIX6_TELCI</name>
<feature type="compositionally biased region" description="Basic residues" evidence="1">
    <location>
        <begin position="43"/>
        <end position="52"/>
    </location>
</feature>
<feature type="compositionally biased region" description="Basic and acidic residues" evidence="1">
    <location>
        <begin position="132"/>
        <end position="146"/>
    </location>
</feature>
<dbReference type="Proteomes" id="UP000230423">
    <property type="component" value="Unassembled WGS sequence"/>
</dbReference>
<proteinExistence type="predicted"/>
<gene>
    <name evidence="2" type="ORF">TELCIR_07962</name>
</gene>
<feature type="region of interest" description="Disordered" evidence="1">
    <location>
        <begin position="37"/>
        <end position="69"/>
    </location>
</feature>
<keyword evidence="3" id="KW-1185">Reference proteome</keyword>
<protein>
    <submittedName>
        <fullName evidence="2">Uncharacterized protein</fullName>
    </submittedName>
</protein>
<evidence type="ECO:0000313" key="2">
    <source>
        <dbReference type="EMBL" id="PIO70194.1"/>
    </source>
</evidence>
<dbReference type="EMBL" id="KZ346358">
    <property type="protein sequence ID" value="PIO70194.1"/>
    <property type="molecule type" value="Genomic_DNA"/>
</dbReference>
<feature type="region of interest" description="Disordered" evidence="1">
    <location>
        <begin position="86"/>
        <end position="222"/>
    </location>
</feature>
<evidence type="ECO:0000256" key="1">
    <source>
        <dbReference type="SAM" id="MobiDB-lite"/>
    </source>
</evidence>
<dbReference type="AlphaFoldDB" id="A0A2G9UIX6"/>
<accession>A0A2G9UIX6</accession>
<sequence length="277" mass="30525">MVRQVREALYACQTVRRCCRTLVESVVCLPHMLWGPAGIGREKRPRKGKQKLKNGEIDNETASMVNLSEDRKAELRERARLLARRLSRLQGGEGESKSIQPKSSGNGGPKSTVDSISTEESHLTEKPSSSTDRNENANDGMDKDDPNAPTSQSSNLKKEEKIPDINNKDVAGPSGSGDQGESKSMKKKKKHKLWREERVKSSSAKSSKQLEKSRSATPSVEKADDSYVLGCLLKSAGVRCAMNHDDLISDEPSGYLVEKEADAVATRAAKSIRRRYV</sequence>
<evidence type="ECO:0000313" key="3">
    <source>
        <dbReference type="Proteomes" id="UP000230423"/>
    </source>
</evidence>
<reference evidence="2 3" key="1">
    <citation type="submission" date="2015-09" db="EMBL/GenBank/DDBJ databases">
        <title>Draft genome of the parasitic nematode Teladorsagia circumcincta isolate WARC Sus (inbred).</title>
        <authorList>
            <person name="Mitreva M."/>
        </authorList>
    </citation>
    <scope>NUCLEOTIDE SEQUENCE [LARGE SCALE GENOMIC DNA]</scope>
    <source>
        <strain evidence="2 3">S</strain>
    </source>
</reference>
<feature type="compositionally biased region" description="Basic and acidic residues" evidence="1">
    <location>
        <begin position="156"/>
        <end position="167"/>
    </location>
</feature>
<organism evidence="2 3">
    <name type="scientific">Teladorsagia circumcincta</name>
    <name type="common">Brown stomach worm</name>
    <name type="synonym">Ostertagia circumcincta</name>
    <dbReference type="NCBI Taxonomy" id="45464"/>
    <lineage>
        <taxon>Eukaryota</taxon>
        <taxon>Metazoa</taxon>
        <taxon>Ecdysozoa</taxon>
        <taxon>Nematoda</taxon>
        <taxon>Chromadorea</taxon>
        <taxon>Rhabditida</taxon>
        <taxon>Rhabditina</taxon>
        <taxon>Rhabditomorpha</taxon>
        <taxon>Strongyloidea</taxon>
        <taxon>Trichostrongylidae</taxon>
        <taxon>Teladorsagia</taxon>
    </lineage>
</organism>